<comment type="caution">
    <text evidence="1">The sequence shown here is derived from an EMBL/GenBank/DDBJ whole genome shotgun (WGS) entry which is preliminary data.</text>
</comment>
<dbReference type="RefSeq" id="WP_179443565.1">
    <property type="nucleotide sequence ID" value="NZ_JACBZS010000001.1"/>
</dbReference>
<dbReference type="EMBL" id="JACBZS010000001">
    <property type="protein sequence ID" value="NYI69492.1"/>
    <property type="molecule type" value="Genomic_DNA"/>
</dbReference>
<dbReference type="AlphaFoldDB" id="A0A7Z0D5Y3"/>
<keyword evidence="2" id="KW-1185">Reference proteome</keyword>
<accession>A0A7Z0D5Y3</accession>
<proteinExistence type="predicted"/>
<dbReference type="Proteomes" id="UP000527616">
    <property type="component" value="Unassembled WGS sequence"/>
</dbReference>
<sequence>MDALRGRELDDFSIAEAALSRMEKLRFIAPYLLGYGTLALRDERFFPLYARRLRPIDHNPAKSGATRLVPARATREIEEGYLDAPGSYIPGLLESALRIYGGDVLDSEGPDLLERWATGSGPHIRMIDAAFGLNRDCDQFVLISAPFHYVWAATALEVHPESRAWVLSDLMELVRREHDKGVHGPVSWPAIIWMSHLLAGRPALGCALDVESMYSELQQIVGEIGGIPKALLLDPPPPYGDLWGGGDMEWMDADGAEELPAIERLRESVEARLGIDGKATWGDR</sequence>
<protein>
    <submittedName>
        <fullName evidence="1">Uncharacterized protein</fullName>
    </submittedName>
</protein>
<evidence type="ECO:0000313" key="1">
    <source>
        <dbReference type="EMBL" id="NYI69492.1"/>
    </source>
</evidence>
<organism evidence="1 2">
    <name type="scientific">Naumannella cuiyingiana</name>
    <dbReference type="NCBI Taxonomy" id="1347891"/>
    <lineage>
        <taxon>Bacteria</taxon>
        <taxon>Bacillati</taxon>
        <taxon>Actinomycetota</taxon>
        <taxon>Actinomycetes</taxon>
        <taxon>Propionibacteriales</taxon>
        <taxon>Propionibacteriaceae</taxon>
        <taxon>Naumannella</taxon>
    </lineage>
</organism>
<reference evidence="1 2" key="1">
    <citation type="submission" date="2020-07" db="EMBL/GenBank/DDBJ databases">
        <title>Sequencing the genomes of 1000 actinobacteria strains.</title>
        <authorList>
            <person name="Klenk H.-P."/>
        </authorList>
    </citation>
    <scope>NUCLEOTIDE SEQUENCE [LARGE SCALE GENOMIC DNA]</scope>
    <source>
        <strain evidence="1 2">DSM 103164</strain>
    </source>
</reference>
<name>A0A7Z0D5Y3_9ACTN</name>
<evidence type="ECO:0000313" key="2">
    <source>
        <dbReference type="Proteomes" id="UP000527616"/>
    </source>
</evidence>
<gene>
    <name evidence="1" type="ORF">GGQ54_000052</name>
</gene>